<evidence type="ECO:0000256" key="1">
    <source>
        <dbReference type="ARBA" id="ARBA00004651"/>
    </source>
</evidence>
<dbReference type="SUPFAM" id="SSF50182">
    <property type="entry name" value="Sm-like ribonucleoproteins"/>
    <property type="match status" value="1"/>
</dbReference>
<evidence type="ECO:0000259" key="9">
    <source>
        <dbReference type="Pfam" id="PF00924"/>
    </source>
</evidence>
<keyword evidence="3" id="KW-1003">Cell membrane</keyword>
<feature type="transmembrane region" description="Helical" evidence="7">
    <location>
        <begin position="367"/>
        <end position="384"/>
    </location>
</feature>
<evidence type="ECO:0000313" key="12">
    <source>
        <dbReference type="Proteomes" id="UP001597469"/>
    </source>
</evidence>
<sequence>MMFQQYNNLSISYQPVKKLFVKLALIILFLTGAKPVMAQDTTKSTGNPPALTIPDTLLFKIQKAQSVITEIKAANKKNSGANRIRNGLRSIKASIAPISADVNTPNKSIDSKNLSSYGLILDDSQEKLTDWRATLSKANNDLQSRLDEVLALSDDSLLIVAGNDTTQKKFYAGQLSSLKLQLQEAGTLTSAKLDSVSRLLADVSATSISVSNLQAIINEQLQKSNTNAFYRESPYLWDAPTSFGAGNTQAIVKSTYQGQNKIFRYFINSTWDNRLLLLLLSGLFFVWVFTNYRKAAELLADKQIDPIRFENLKPVPIVASLIVYLNLTPLFEPTSPSLYIEVTQFLLLMVLTVHLWKRFTRHDLRFWLLNIAMYVALIVVNALLNDSIFIRLALIALNIGFLYIGLVFYPKLNREHISQGLINPVIRLYQLLQVLAIVLNVFGRISLAKTLGITAVIGLVQVIGLGVFIQIMMEGLELQMRLSTHAKGIFSRVNTDHIRGSFQRILLFVTISLWLLVFFINLGIANSLFNFFYQILVRPRSFGSITFTLSNVLSFSIIVYLSSLLQKNVSLLFGESKLPSTGEQVEHISSMLALVRLVIIIAGVLLAVAASGISVDKLTVVLGALSVGIGLGMQNIVSNFVSGIILIFEKPFQIGDYIELADKKGMIHDIGIRSSRMKTVQGSEVIIPNSDLLANRLVNWTSNSSNLKTDLTFKVGADTNLPALTDLIKKEVVEIQGVVKTIPPEVLVTAIAADSIELKVQVWITSVYTEASFKSQLLQQLLKLFSESGIKVV</sequence>
<dbReference type="Gene3D" id="1.10.287.1260">
    <property type="match status" value="1"/>
</dbReference>
<evidence type="ECO:0000256" key="7">
    <source>
        <dbReference type="SAM" id="Phobius"/>
    </source>
</evidence>
<reference evidence="12" key="1">
    <citation type="journal article" date="2019" name="Int. J. Syst. Evol. Microbiol.">
        <title>The Global Catalogue of Microorganisms (GCM) 10K type strain sequencing project: providing services to taxonomists for standard genome sequencing and annotation.</title>
        <authorList>
            <consortium name="The Broad Institute Genomics Platform"/>
            <consortium name="The Broad Institute Genome Sequencing Center for Infectious Disease"/>
            <person name="Wu L."/>
            <person name="Ma J."/>
        </authorList>
    </citation>
    <scope>NUCLEOTIDE SEQUENCE [LARGE SCALE GENOMIC DNA]</scope>
    <source>
        <strain evidence="12">KCTC 42805</strain>
    </source>
</reference>
<keyword evidence="5 7" id="KW-1133">Transmembrane helix</keyword>
<feature type="transmembrane region" description="Helical" evidence="7">
    <location>
        <begin position="390"/>
        <end position="409"/>
    </location>
</feature>
<organism evidence="11 12">
    <name type="scientific">Spirosoma soli</name>
    <dbReference type="NCBI Taxonomy" id="1770529"/>
    <lineage>
        <taxon>Bacteria</taxon>
        <taxon>Pseudomonadati</taxon>
        <taxon>Bacteroidota</taxon>
        <taxon>Cytophagia</taxon>
        <taxon>Cytophagales</taxon>
        <taxon>Cytophagaceae</taxon>
        <taxon>Spirosoma</taxon>
    </lineage>
</organism>
<feature type="domain" description="Mechanosensitive ion channel MscS" evidence="9">
    <location>
        <begin position="635"/>
        <end position="701"/>
    </location>
</feature>
<dbReference type="InterPro" id="IPR010920">
    <property type="entry name" value="LSM_dom_sf"/>
</dbReference>
<comment type="caution">
    <text evidence="11">The sequence shown here is derived from an EMBL/GenBank/DDBJ whole genome shotgun (WGS) entry which is preliminary data.</text>
</comment>
<keyword evidence="6 7" id="KW-0472">Membrane</keyword>
<feature type="transmembrane region" description="Helical" evidence="7">
    <location>
        <begin position="621"/>
        <end position="648"/>
    </location>
</feature>
<dbReference type="Pfam" id="PF21082">
    <property type="entry name" value="MS_channel_3rd"/>
    <property type="match status" value="1"/>
</dbReference>
<evidence type="ECO:0000313" key="11">
    <source>
        <dbReference type="EMBL" id="MFD2573130.1"/>
    </source>
</evidence>
<feature type="transmembrane region" description="Helical" evidence="7">
    <location>
        <begin position="541"/>
        <end position="561"/>
    </location>
</feature>
<dbReference type="InterPro" id="IPR011014">
    <property type="entry name" value="MscS_channel_TM-2"/>
</dbReference>
<evidence type="ECO:0000256" key="8">
    <source>
        <dbReference type="SAM" id="SignalP"/>
    </source>
</evidence>
<dbReference type="InterPro" id="IPR006685">
    <property type="entry name" value="MscS_channel_2nd"/>
</dbReference>
<evidence type="ECO:0000256" key="5">
    <source>
        <dbReference type="ARBA" id="ARBA00022989"/>
    </source>
</evidence>
<dbReference type="InterPro" id="IPR023408">
    <property type="entry name" value="MscS_beta-dom_sf"/>
</dbReference>
<dbReference type="Gene3D" id="2.30.30.60">
    <property type="match status" value="1"/>
</dbReference>
<feature type="transmembrane region" description="Helical" evidence="7">
    <location>
        <begin position="275"/>
        <end position="292"/>
    </location>
</feature>
<evidence type="ECO:0000259" key="10">
    <source>
        <dbReference type="Pfam" id="PF21082"/>
    </source>
</evidence>
<dbReference type="PANTHER" id="PTHR30347:SF1">
    <property type="entry name" value="MECHANOSENSITIVE CHANNEL MSCK"/>
    <property type="match status" value="1"/>
</dbReference>
<keyword evidence="12" id="KW-1185">Reference proteome</keyword>
<dbReference type="InterPro" id="IPR011066">
    <property type="entry name" value="MscS_channel_C_sf"/>
</dbReference>
<protein>
    <submittedName>
        <fullName evidence="11">Mechanosensitive ion channel family protein</fullName>
    </submittedName>
</protein>
<feature type="chain" id="PRO_5046204936" evidence="8">
    <location>
        <begin position="39"/>
        <end position="793"/>
    </location>
</feature>
<dbReference type="InterPro" id="IPR052702">
    <property type="entry name" value="MscS-like_channel"/>
</dbReference>
<feature type="signal peptide" evidence="8">
    <location>
        <begin position="1"/>
        <end position="38"/>
    </location>
</feature>
<dbReference type="SUPFAM" id="SSF82861">
    <property type="entry name" value="Mechanosensitive channel protein MscS (YggB), transmembrane region"/>
    <property type="match status" value="1"/>
</dbReference>
<name>A0ABW5M805_9BACT</name>
<feature type="transmembrane region" description="Helical" evidence="7">
    <location>
        <begin position="451"/>
        <end position="473"/>
    </location>
</feature>
<dbReference type="EMBL" id="JBHULN010000015">
    <property type="protein sequence ID" value="MFD2573130.1"/>
    <property type="molecule type" value="Genomic_DNA"/>
</dbReference>
<gene>
    <name evidence="11" type="ORF">ACFSUS_20985</name>
</gene>
<feature type="transmembrane region" description="Helical" evidence="7">
    <location>
        <begin position="505"/>
        <end position="529"/>
    </location>
</feature>
<comment type="similarity">
    <text evidence="2">Belongs to the MscS (TC 1.A.23) family.</text>
</comment>
<evidence type="ECO:0000256" key="6">
    <source>
        <dbReference type="ARBA" id="ARBA00023136"/>
    </source>
</evidence>
<evidence type="ECO:0000256" key="2">
    <source>
        <dbReference type="ARBA" id="ARBA00008017"/>
    </source>
</evidence>
<evidence type="ECO:0000256" key="3">
    <source>
        <dbReference type="ARBA" id="ARBA00022475"/>
    </source>
</evidence>
<keyword evidence="4 7" id="KW-0812">Transmembrane</keyword>
<dbReference type="PANTHER" id="PTHR30347">
    <property type="entry name" value="POTASSIUM CHANNEL RELATED"/>
    <property type="match status" value="1"/>
</dbReference>
<feature type="domain" description="Mechanosensitive ion channel MscS C-terminal" evidence="10">
    <location>
        <begin position="711"/>
        <end position="791"/>
    </location>
</feature>
<dbReference type="Pfam" id="PF00924">
    <property type="entry name" value="MS_channel_2nd"/>
    <property type="match status" value="1"/>
</dbReference>
<keyword evidence="8" id="KW-0732">Signal</keyword>
<dbReference type="InterPro" id="IPR049278">
    <property type="entry name" value="MS_channel_C"/>
</dbReference>
<comment type="subcellular location">
    <subcellularLocation>
        <location evidence="1">Cell membrane</location>
        <topology evidence="1">Multi-pass membrane protein</topology>
    </subcellularLocation>
</comment>
<feature type="transmembrane region" description="Helical" evidence="7">
    <location>
        <begin position="593"/>
        <end position="615"/>
    </location>
</feature>
<dbReference type="Gene3D" id="3.30.70.100">
    <property type="match status" value="1"/>
</dbReference>
<dbReference type="RefSeq" id="WP_381525725.1">
    <property type="nucleotide sequence ID" value="NZ_JBHULN010000015.1"/>
</dbReference>
<dbReference type="Proteomes" id="UP001597469">
    <property type="component" value="Unassembled WGS sequence"/>
</dbReference>
<proteinExistence type="inferred from homology"/>
<accession>A0ABW5M805</accession>
<evidence type="ECO:0000256" key="4">
    <source>
        <dbReference type="ARBA" id="ARBA00022692"/>
    </source>
</evidence>
<dbReference type="SUPFAM" id="SSF82689">
    <property type="entry name" value="Mechanosensitive channel protein MscS (YggB), C-terminal domain"/>
    <property type="match status" value="1"/>
</dbReference>